<dbReference type="InterPro" id="IPR011011">
    <property type="entry name" value="Znf_FYVE_PHD"/>
</dbReference>
<evidence type="ECO:0000256" key="10">
    <source>
        <dbReference type="ARBA" id="ARBA00023159"/>
    </source>
</evidence>
<dbReference type="GO" id="GO:0008270">
    <property type="term" value="F:zinc ion binding"/>
    <property type="evidence" value="ECO:0007669"/>
    <property type="project" value="UniProtKB-KW"/>
</dbReference>
<feature type="region of interest" description="Disordered" evidence="16">
    <location>
        <begin position="556"/>
        <end position="593"/>
    </location>
</feature>
<evidence type="ECO:0000256" key="3">
    <source>
        <dbReference type="ARBA" id="ARBA00013184"/>
    </source>
</evidence>
<dbReference type="InterPro" id="IPR000433">
    <property type="entry name" value="Znf_ZZ"/>
</dbReference>
<dbReference type="InterPro" id="IPR013083">
    <property type="entry name" value="Znf_RING/FYVE/PHD"/>
</dbReference>
<evidence type="ECO:0000256" key="2">
    <source>
        <dbReference type="ARBA" id="ARBA00004123"/>
    </source>
</evidence>
<dbReference type="GO" id="GO:0045944">
    <property type="term" value="P:positive regulation of transcription by RNA polymerase II"/>
    <property type="evidence" value="ECO:0007669"/>
    <property type="project" value="TreeGrafter"/>
</dbReference>
<feature type="domain" description="CBP/p300-type HAT" evidence="20">
    <location>
        <begin position="872"/>
        <end position="1304"/>
    </location>
</feature>
<evidence type="ECO:0000256" key="12">
    <source>
        <dbReference type="ARBA" id="ARBA00023242"/>
    </source>
</evidence>
<dbReference type="GO" id="GO:0000123">
    <property type="term" value="C:histone acetyltransferase complex"/>
    <property type="evidence" value="ECO:0007669"/>
    <property type="project" value="TreeGrafter"/>
</dbReference>
<keyword evidence="7" id="KW-0862">Zinc</keyword>
<dbReference type="SMART" id="SM00291">
    <property type="entry name" value="ZnF_ZZ"/>
    <property type="match status" value="1"/>
</dbReference>
<dbReference type="Pfam" id="PF08214">
    <property type="entry name" value="HAT_KAT11"/>
    <property type="match status" value="1"/>
</dbReference>
<dbReference type="SUPFAM" id="SSF57903">
    <property type="entry name" value="FYVE/PHD zinc finger"/>
    <property type="match status" value="1"/>
</dbReference>
<feature type="domain" description="PHD-type" evidence="17">
    <location>
        <begin position="783"/>
        <end position="860"/>
    </location>
</feature>
<dbReference type="GO" id="GO:0003713">
    <property type="term" value="F:transcription coactivator activity"/>
    <property type="evidence" value="ECO:0007669"/>
    <property type="project" value="TreeGrafter"/>
</dbReference>
<evidence type="ECO:0000256" key="4">
    <source>
        <dbReference type="ARBA" id="ARBA00022679"/>
    </source>
</evidence>
<proteinExistence type="predicted"/>
<dbReference type="GO" id="GO:0005667">
    <property type="term" value="C:transcription regulator complex"/>
    <property type="evidence" value="ECO:0007669"/>
    <property type="project" value="TreeGrafter"/>
</dbReference>
<dbReference type="InterPro" id="IPR035898">
    <property type="entry name" value="TAZ_dom_sf"/>
</dbReference>
<keyword evidence="13" id="KW-0012">Acyltransferase</keyword>
<dbReference type="Gene3D" id="3.30.60.90">
    <property type="match status" value="1"/>
</dbReference>
<comment type="caution">
    <text evidence="21">The sequence shown here is derived from an EMBL/GenBank/DDBJ whole genome shotgun (WGS) entry which is preliminary data.</text>
</comment>
<dbReference type="GO" id="GO:0031490">
    <property type="term" value="F:chromatin DNA binding"/>
    <property type="evidence" value="ECO:0007669"/>
    <property type="project" value="TreeGrafter"/>
</dbReference>
<dbReference type="SUPFAM" id="SSF57850">
    <property type="entry name" value="RING/U-box"/>
    <property type="match status" value="1"/>
</dbReference>
<dbReference type="EMBL" id="CAMAPE010000017">
    <property type="protein sequence ID" value="CAH9084285.1"/>
    <property type="molecule type" value="Genomic_DNA"/>
</dbReference>
<evidence type="ECO:0000259" key="18">
    <source>
        <dbReference type="PROSITE" id="PS50134"/>
    </source>
</evidence>
<dbReference type="InterPro" id="IPR019786">
    <property type="entry name" value="Zinc_finger_PHD-type_CS"/>
</dbReference>
<keyword evidence="5" id="KW-0479">Metal-binding</keyword>
<evidence type="ECO:0000259" key="20">
    <source>
        <dbReference type="PROSITE" id="PS51727"/>
    </source>
</evidence>
<evidence type="ECO:0000256" key="8">
    <source>
        <dbReference type="ARBA" id="ARBA00022853"/>
    </source>
</evidence>
<dbReference type="Pfam" id="PF02135">
    <property type="entry name" value="zf-TAZ"/>
    <property type="match status" value="1"/>
</dbReference>
<dbReference type="InterPro" id="IPR000197">
    <property type="entry name" value="Znf_TAZ"/>
</dbReference>
<dbReference type="PROSITE" id="PS51727">
    <property type="entry name" value="CBP_P300_HAT"/>
    <property type="match status" value="1"/>
</dbReference>
<evidence type="ECO:0000256" key="15">
    <source>
        <dbReference type="PROSITE-ProRule" id="PRU00228"/>
    </source>
</evidence>
<feature type="domain" description="ZZ-type" evidence="19">
    <location>
        <begin position="1187"/>
        <end position="1245"/>
    </location>
</feature>
<gene>
    <name evidence="21" type="ORF">CEURO_LOCUS8948</name>
</gene>
<evidence type="ECO:0000256" key="1">
    <source>
        <dbReference type="ARBA" id="ARBA00002581"/>
    </source>
</evidence>
<evidence type="ECO:0000259" key="17">
    <source>
        <dbReference type="PROSITE" id="PS50016"/>
    </source>
</evidence>
<keyword evidence="8" id="KW-0156">Chromatin regulator</keyword>
<dbReference type="OrthoDB" id="899at2759"/>
<dbReference type="Gene3D" id="3.30.40.10">
    <property type="entry name" value="Zinc/RING finger domain, C3HC4 (zinc finger)"/>
    <property type="match status" value="1"/>
</dbReference>
<evidence type="ECO:0000256" key="7">
    <source>
        <dbReference type="ARBA" id="ARBA00022833"/>
    </source>
</evidence>
<keyword evidence="10" id="KW-0010">Activator</keyword>
<evidence type="ECO:0000256" key="6">
    <source>
        <dbReference type="ARBA" id="ARBA00022771"/>
    </source>
</evidence>
<dbReference type="SUPFAM" id="SSF57933">
    <property type="entry name" value="TAZ domain"/>
    <property type="match status" value="1"/>
</dbReference>
<evidence type="ECO:0000256" key="5">
    <source>
        <dbReference type="ARBA" id="ARBA00022723"/>
    </source>
</evidence>
<protein>
    <recommendedName>
        <fullName evidence="3">histone acetyltransferase</fullName>
        <ecNumber evidence="3">2.3.1.48</ecNumber>
    </recommendedName>
</protein>
<dbReference type="InterPro" id="IPR013178">
    <property type="entry name" value="Histone_AcTrfase_Rtt109/CBP"/>
</dbReference>
<organism evidence="21 22">
    <name type="scientific">Cuscuta europaea</name>
    <name type="common">European dodder</name>
    <dbReference type="NCBI Taxonomy" id="41803"/>
    <lineage>
        <taxon>Eukaryota</taxon>
        <taxon>Viridiplantae</taxon>
        <taxon>Streptophyta</taxon>
        <taxon>Embryophyta</taxon>
        <taxon>Tracheophyta</taxon>
        <taxon>Spermatophyta</taxon>
        <taxon>Magnoliopsida</taxon>
        <taxon>eudicotyledons</taxon>
        <taxon>Gunneridae</taxon>
        <taxon>Pentapetalae</taxon>
        <taxon>asterids</taxon>
        <taxon>lamiids</taxon>
        <taxon>Solanales</taxon>
        <taxon>Convolvulaceae</taxon>
        <taxon>Cuscuteae</taxon>
        <taxon>Cuscuta</taxon>
        <taxon>Cuscuta subgen. Cuscuta</taxon>
    </lineage>
</organism>
<reference evidence="21" key="1">
    <citation type="submission" date="2022-07" db="EMBL/GenBank/DDBJ databases">
        <authorList>
            <person name="Macas J."/>
            <person name="Novak P."/>
            <person name="Neumann P."/>
        </authorList>
    </citation>
    <scope>NUCLEOTIDE SEQUENCE</scope>
</reference>
<sequence>MDINRYGFQQLSNIQENQAIGNVSSSLKICNTNSRLHFCDSKSDCSKDWEVTPKDELIDQRLTHAGSMGRGKQLVDYVPGMGGQLINQMQQGSYYRYQNVDDFNFHPVATFSHYFKPTLTGMSLKDTFQENTEHFNLECLVAADPNPDLHQSCMIDNVYGIEGSSLNGHRSGFTSTRRDGNTMVHVNHIPNEIIPSPEQISSVTACSDGDWNIDMDAFDSQHTFSENNTLRDALKSAPGNKPQHTAQNIYSVDVPPLVRRNMGLSDLNVVNIREQDSNHFSPPLVISGTVVDQARLNNEYLFPPQLQMGGFVHSDRYSHSILLNEPSDLRSQGFIANEEASHWNVSSQKSLNAISLENPDSAPQLKLSGVGYAPDVHPNFFLSGTSQTSDFGHLSSHQVLGLYVKYNALTMSFGNEQRPFLNSLHSLVCNGTICNCHQYHLLISHFESCSDSNCSVCKPIRCDAVMHSVGPICTETVKAKTGLVRTLHDRDFNDMSSCREDTPCKRTRLRNAFMPENIDAVSKSVYQCCDTLSHLASCKSHEAPLHIKGDLTEMNKRSTNSQEDPNAVENDGQKSLPRHASLSREEVYNEEGSTEMNKVLINVIGDPGGSYAADDALKSHFGPSSCVSSDHHGNVSGALNDNIYNSPEVSSDGMHALLDESAHGKEDHSKSSRPGVKHNSNDSAVQHLFRIKSNKPKRLGVSFVDFFTADQITKHICSLRVQFGKGSVVDANAHCTVENTCQLCGTDKLVFIPVPIYCSSCGGRIKRNLVFYYWLLEETKSRYCFCTPCFKASRGGNISFLGLSIPKSNLQKGKNNDENEESWVQCDKCECWQHQICALYNAQKDLEGKAKYTCPYCRLREIKSGVHAPSPPIGARDLPRTKLSDHIEARLSRLLEQDKKERAKLLGKSPDEIPAVSDLAVRVVLSVNKQLRVKQHFLDIFHNHDYPVEFQYRSKVILLFQNIEGVDVCLFAMYVQEFGSECGEPNRRCVYVSYLDSVKYFRPEIQTATGEALRTFVYHEILIGYLEYCKKRGFATCYIWACPPVKGEDYILYCHPDSQKTPKSDKLRQWYRSMLKKASKENIVISFTNFYDHFFVPNVESNAKISAARLPYFDGDYWSGAAEDTIRNIDKDDKGGSTSKVKKTMTKRAFRAMGYSDLSAEAAKDVTVMQKLGQAILPVKEDFIIVNLQFKCTKCEKVISGVRWHCNQCKSFELCTSCVLKNQDINGQKEHTSSTGEKHFLTQTSADAIPADTEDNDAIIDNDFFEHRHSFLCFCQENHYQFESLRRAKHSSMMILYHLYKSIHCLSSEGSDSHRQQAGLQIQLLDLVVHASRCRATKSDPCLFPDCNKIRQIFHHAHGCTIRISGGCNICNKIWLLLRMHARKCEDSSCLVPRCRDLKRHAEKNALQSNVRQRQTVEGRESAC</sequence>
<dbReference type="PROSITE" id="PS50016">
    <property type="entry name" value="ZF_PHD_2"/>
    <property type="match status" value="1"/>
</dbReference>
<dbReference type="PROSITE" id="PS01357">
    <property type="entry name" value="ZF_ZZ_1"/>
    <property type="match status" value="1"/>
</dbReference>
<evidence type="ECO:0000256" key="9">
    <source>
        <dbReference type="ARBA" id="ARBA00023015"/>
    </source>
</evidence>
<evidence type="ECO:0000256" key="11">
    <source>
        <dbReference type="ARBA" id="ARBA00023163"/>
    </source>
</evidence>
<comment type="subcellular location">
    <subcellularLocation>
        <location evidence="2">Nucleus</location>
    </subcellularLocation>
</comment>
<dbReference type="EC" id="2.3.1.48" evidence="3"/>
<dbReference type="PROSITE" id="PS50134">
    <property type="entry name" value="ZF_TAZ"/>
    <property type="match status" value="1"/>
</dbReference>
<keyword evidence="12" id="KW-0539">Nucleus</keyword>
<dbReference type="GO" id="GO:0004402">
    <property type="term" value="F:histone acetyltransferase activity"/>
    <property type="evidence" value="ECO:0007669"/>
    <property type="project" value="InterPro"/>
</dbReference>
<dbReference type="InterPro" id="IPR019787">
    <property type="entry name" value="Znf_PHD-finger"/>
</dbReference>
<dbReference type="Gene3D" id="1.20.1020.10">
    <property type="entry name" value="TAZ domain"/>
    <property type="match status" value="1"/>
</dbReference>
<dbReference type="InterPro" id="IPR043145">
    <property type="entry name" value="Znf_ZZ_sf"/>
</dbReference>
<keyword evidence="11" id="KW-0804">Transcription</keyword>
<dbReference type="SMART" id="SM01250">
    <property type="entry name" value="KAT11"/>
    <property type="match status" value="1"/>
</dbReference>
<feature type="domain" description="TAZ-type" evidence="18">
    <location>
        <begin position="1313"/>
        <end position="1398"/>
    </location>
</feature>
<name>A0A9P0Z3A4_CUSEU</name>
<evidence type="ECO:0000313" key="22">
    <source>
        <dbReference type="Proteomes" id="UP001152484"/>
    </source>
</evidence>
<dbReference type="InterPro" id="IPR001965">
    <property type="entry name" value="Znf_PHD"/>
</dbReference>
<dbReference type="PROSITE" id="PS50135">
    <property type="entry name" value="ZF_ZZ_2"/>
    <property type="match status" value="1"/>
</dbReference>
<evidence type="ECO:0000313" key="21">
    <source>
        <dbReference type="EMBL" id="CAH9084285.1"/>
    </source>
</evidence>
<keyword evidence="4" id="KW-0808">Transferase</keyword>
<dbReference type="Pfam" id="PF00569">
    <property type="entry name" value="ZZ"/>
    <property type="match status" value="1"/>
</dbReference>
<evidence type="ECO:0000256" key="16">
    <source>
        <dbReference type="SAM" id="MobiDB-lite"/>
    </source>
</evidence>
<evidence type="ECO:0000256" key="14">
    <source>
        <dbReference type="ARBA" id="ARBA00048017"/>
    </source>
</evidence>
<dbReference type="GO" id="GO:0005634">
    <property type="term" value="C:nucleus"/>
    <property type="evidence" value="ECO:0007669"/>
    <property type="project" value="UniProtKB-SubCell"/>
</dbReference>
<keyword evidence="6 15" id="KW-0863">Zinc-finger</keyword>
<evidence type="ECO:0000259" key="19">
    <source>
        <dbReference type="PROSITE" id="PS50135"/>
    </source>
</evidence>
<evidence type="ECO:0000256" key="13">
    <source>
        <dbReference type="ARBA" id="ARBA00023315"/>
    </source>
</evidence>
<keyword evidence="22" id="KW-1185">Reference proteome</keyword>
<dbReference type="InterPro" id="IPR031162">
    <property type="entry name" value="CBP_P300_HAT"/>
</dbReference>
<comment type="function">
    <text evidence="1">Acetyltransferase enzyme. Acetylates histones, giving a specific tag for transcriptional activation.</text>
</comment>
<keyword evidence="9" id="KW-0805">Transcription regulation</keyword>
<dbReference type="PANTHER" id="PTHR13808">
    <property type="entry name" value="CBP/P300-RELATED"/>
    <property type="match status" value="1"/>
</dbReference>
<dbReference type="PANTHER" id="PTHR13808:SF50">
    <property type="entry name" value="HISTONE ACETYLTRANSFERASE"/>
    <property type="match status" value="1"/>
</dbReference>
<accession>A0A9P0Z3A4</accession>
<dbReference type="SMART" id="SM00551">
    <property type="entry name" value="ZnF_TAZ"/>
    <property type="match status" value="1"/>
</dbReference>
<comment type="catalytic activity">
    <reaction evidence="14">
        <text>L-lysyl-[protein] + acetyl-CoA = N(6)-acetyl-L-lysyl-[protein] + CoA + H(+)</text>
        <dbReference type="Rhea" id="RHEA:45948"/>
        <dbReference type="Rhea" id="RHEA-COMP:9752"/>
        <dbReference type="Rhea" id="RHEA-COMP:10731"/>
        <dbReference type="ChEBI" id="CHEBI:15378"/>
        <dbReference type="ChEBI" id="CHEBI:29969"/>
        <dbReference type="ChEBI" id="CHEBI:57287"/>
        <dbReference type="ChEBI" id="CHEBI:57288"/>
        <dbReference type="ChEBI" id="CHEBI:61930"/>
        <dbReference type="EC" id="2.3.1.48"/>
    </reaction>
</comment>
<dbReference type="PROSITE" id="PS01359">
    <property type="entry name" value="ZF_PHD_1"/>
    <property type="match status" value="1"/>
</dbReference>
<dbReference type="CDD" id="cd15614">
    <property type="entry name" value="PHD_HAC_like"/>
    <property type="match status" value="1"/>
</dbReference>
<dbReference type="SMART" id="SM00249">
    <property type="entry name" value="PHD"/>
    <property type="match status" value="1"/>
</dbReference>
<dbReference type="Proteomes" id="UP001152484">
    <property type="component" value="Unassembled WGS sequence"/>
</dbReference>